<keyword evidence="2" id="KW-1185">Reference proteome</keyword>
<sequence>MRFKIENNFDCTRLSKTSKSSGIGLKNIERRLEYLYSPNEYKYEVIRTNDTFSILLEVQLKQ</sequence>
<reference evidence="1" key="1">
    <citation type="journal article" date="2020" name="Int. J. Syst. Evol. Microbiol.">
        <title>Aquipluma nitroreducens gen. nov. sp. nov., a novel facultatively anaerobic bacterium isolated from a freshwater lake.</title>
        <authorList>
            <person name="Watanabe M."/>
            <person name="Kojima H."/>
            <person name="Fukui M."/>
        </authorList>
    </citation>
    <scope>NUCLEOTIDE SEQUENCE</scope>
    <source>
        <strain evidence="1">MeG22</strain>
    </source>
</reference>
<evidence type="ECO:0000313" key="1">
    <source>
        <dbReference type="EMBL" id="BBE19269.1"/>
    </source>
</evidence>
<gene>
    <name evidence="1" type="ORF">AQPE_3445</name>
</gene>
<dbReference type="KEGG" id="anf:AQPE_3445"/>
<organism evidence="1 2">
    <name type="scientific">Aquipluma nitroreducens</name>
    <dbReference type="NCBI Taxonomy" id="2010828"/>
    <lineage>
        <taxon>Bacteria</taxon>
        <taxon>Pseudomonadati</taxon>
        <taxon>Bacteroidota</taxon>
        <taxon>Bacteroidia</taxon>
        <taxon>Marinilabiliales</taxon>
        <taxon>Prolixibacteraceae</taxon>
        <taxon>Aquipluma</taxon>
    </lineage>
</organism>
<name>A0A5K7SCS1_9BACT</name>
<evidence type="ECO:0000313" key="2">
    <source>
        <dbReference type="Proteomes" id="UP001193389"/>
    </source>
</evidence>
<dbReference type="EMBL" id="AP018694">
    <property type="protein sequence ID" value="BBE19269.1"/>
    <property type="molecule type" value="Genomic_DNA"/>
</dbReference>
<accession>A0A5K7SCS1</accession>
<dbReference type="Proteomes" id="UP001193389">
    <property type="component" value="Chromosome"/>
</dbReference>
<dbReference type="AlphaFoldDB" id="A0A5K7SCS1"/>
<proteinExistence type="predicted"/>
<evidence type="ECO:0008006" key="3">
    <source>
        <dbReference type="Google" id="ProtNLM"/>
    </source>
</evidence>
<protein>
    <recommendedName>
        <fullName evidence="3">Sensor histidine kinase NatK C-terminal domain-containing protein</fullName>
    </recommendedName>
</protein>